<dbReference type="Gene3D" id="1.10.10.60">
    <property type="entry name" value="Homeodomain-like"/>
    <property type="match status" value="1"/>
</dbReference>
<dbReference type="Pfam" id="PF13837">
    <property type="entry name" value="Myb_DNA-bind_4"/>
    <property type="match status" value="1"/>
</dbReference>
<proteinExistence type="predicted"/>
<dbReference type="GO" id="GO:0005634">
    <property type="term" value="C:nucleus"/>
    <property type="evidence" value="ECO:0007669"/>
    <property type="project" value="TreeGrafter"/>
</dbReference>
<evidence type="ECO:0000313" key="4">
    <source>
        <dbReference type="Proteomes" id="UP000639772"/>
    </source>
</evidence>
<feature type="compositionally biased region" description="Acidic residues" evidence="1">
    <location>
        <begin position="52"/>
        <end position="74"/>
    </location>
</feature>
<dbReference type="AlphaFoldDB" id="A0A835R6T1"/>
<feature type="compositionally biased region" description="Basic and acidic residues" evidence="1">
    <location>
        <begin position="364"/>
        <end position="376"/>
    </location>
</feature>
<dbReference type="Proteomes" id="UP000639772">
    <property type="component" value="Unassembled WGS sequence"/>
</dbReference>
<feature type="region of interest" description="Disordered" evidence="1">
    <location>
        <begin position="1"/>
        <end position="139"/>
    </location>
</feature>
<dbReference type="OrthoDB" id="691673at2759"/>
<dbReference type="PANTHER" id="PTHR31307">
    <property type="entry name" value="TRIHELIX TRANSCRIPTION FACTOR ASIL2"/>
    <property type="match status" value="1"/>
</dbReference>
<feature type="region of interest" description="Disordered" evidence="1">
    <location>
        <begin position="225"/>
        <end position="310"/>
    </location>
</feature>
<dbReference type="InterPro" id="IPR044823">
    <property type="entry name" value="ASIL1/2-like"/>
</dbReference>
<protein>
    <recommendedName>
        <fullName evidence="2">Myb/SANT-like DNA-binding domain-containing protein</fullName>
    </recommendedName>
</protein>
<evidence type="ECO:0000313" key="3">
    <source>
        <dbReference type="EMBL" id="KAG0486801.1"/>
    </source>
</evidence>
<comment type="caution">
    <text evidence="3">The sequence shown here is derived from an EMBL/GenBank/DDBJ whole genome shotgun (WGS) entry which is preliminary data.</text>
</comment>
<name>A0A835R6T1_VANPL</name>
<gene>
    <name evidence="3" type="ORF">HPP92_008896</name>
</gene>
<sequence length="398" mass="45024">MDDTEDDAGYPPNPYRGSHRRSFPTSNHSKAHSRNNSHRSQMPRGYPGDHGNEDDDEVDQAMNDAEDEEYDDDCNAGQEHLGTRSQLYVDHEEVGHDSSESKGKRRKLDRYTGGYELVARSAPTPALKPLPSRSSSAEWSEDSTFALLNSWGDRYLQNGRKSLRSDEWVEVAKTVCQGSKVLRSEAQCRNRLDTLKKKYKKEKAKHLDYGSSNSNWVYFQKMDELMSSPSPSPQPPQQHPQQPRLPCGIDAGKYVFASSSPYRNRSDGLDELGDSPGDTASEDEAVEVDDEFDGLPPRRDKVGRSSGSSVRVLDDSIQKFGEIYEKIENSKRQQMAELERMRKEFYRDLELKKKQILDRAQAEISRLRQEDGGVDRTDDDDNGDEDDDIDVSGDNLSG</sequence>
<dbReference type="PANTHER" id="PTHR31307:SF6">
    <property type="entry name" value="OS01G0718900 PROTEIN"/>
    <property type="match status" value="1"/>
</dbReference>
<organism evidence="3 4">
    <name type="scientific">Vanilla planifolia</name>
    <name type="common">Vanilla</name>
    <dbReference type="NCBI Taxonomy" id="51239"/>
    <lineage>
        <taxon>Eukaryota</taxon>
        <taxon>Viridiplantae</taxon>
        <taxon>Streptophyta</taxon>
        <taxon>Embryophyta</taxon>
        <taxon>Tracheophyta</taxon>
        <taxon>Spermatophyta</taxon>
        <taxon>Magnoliopsida</taxon>
        <taxon>Liliopsida</taxon>
        <taxon>Asparagales</taxon>
        <taxon>Orchidaceae</taxon>
        <taxon>Vanilloideae</taxon>
        <taxon>Vanilleae</taxon>
        <taxon>Vanilla</taxon>
    </lineage>
</organism>
<reference evidence="3 4" key="1">
    <citation type="journal article" date="2020" name="Nat. Food">
        <title>A phased Vanilla planifolia genome enables genetic improvement of flavour and production.</title>
        <authorList>
            <person name="Hasing T."/>
            <person name="Tang H."/>
            <person name="Brym M."/>
            <person name="Khazi F."/>
            <person name="Huang T."/>
            <person name="Chambers A.H."/>
        </authorList>
    </citation>
    <scope>NUCLEOTIDE SEQUENCE [LARGE SCALE GENOMIC DNA]</scope>
    <source>
        <tissue evidence="3">Leaf</tissue>
    </source>
</reference>
<feature type="compositionally biased region" description="Acidic residues" evidence="1">
    <location>
        <begin position="280"/>
        <end position="293"/>
    </location>
</feature>
<accession>A0A835R6T1</accession>
<dbReference type="GO" id="GO:0000976">
    <property type="term" value="F:transcription cis-regulatory region binding"/>
    <property type="evidence" value="ECO:0007669"/>
    <property type="project" value="TreeGrafter"/>
</dbReference>
<feature type="domain" description="Myb/SANT-like DNA-binding" evidence="2">
    <location>
        <begin position="138"/>
        <end position="225"/>
    </location>
</feature>
<evidence type="ECO:0000256" key="1">
    <source>
        <dbReference type="SAM" id="MobiDB-lite"/>
    </source>
</evidence>
<feature type="compositionally biased region" description="Acidic residues" evidence="1">
    <location>
        <begin position="377"/>
        <end position="391"/>
    </location>
</feature>
<dbReference type="EMBL" id="JADCNM010000004">
    <property type="protein sequence ID" value="KAG0486801.1"/>
    <property type="molecule type" value="Genomic_DNA"/>
</dbReference>
<feature type="region of interest" description="Disordered" evidence="1">
    <location>
        <begin position="364"/>
        <end position="398"/>
    </location>
</feature>
<dbReference type="InterPro" id="IPR044822">
    <property type="entry name" value="Myb_DNA-bind_4"/>
</dbReference>
<feature type="compositionally biased region" description="Basic and acidic residues" evidence="1">
    <location>
        <begin position="89"/>
        <end position="102"/>
    </location>
</feature>
<evidence type="ECO:0000259" key="2">
    <source>
        <dbReference type="Pfam" id="PF13837"/>
    </source>
</evidence>